<accession>X1FV94</accession>
<feature type="non-terminal residue" evidence="1">
    <location>
        <position position="1"/>
    </location>
</feature>
<name>X1FV94_9ZZZZ</name>
<protein>
    <submittedName>
        <fullName evidence="1">Uncharacterized protein</fullName>
    </submittedName>
</protein>
<reference evidence="1" key="1">
    <citation type="journal article" date="2014" name="Front. Microbiol.">
        <title>High frequency of phylogenetically diverse reductive dehalogenase-homologous genes in deep subseafloor sedimentary metagenomes.</title>
        <authorList>
            <person name="Kawai M."/>
            <person name="Futagami T."/>
            <person name="Toyoda A."/>
            <person name="Takaki Y."/>
            <person name="Nishi S."/>
            <person name="Hori S."/>
            <person name="Arai W."/>
            <person name="Tsubouchi T."/>
            <person name="Morono Y."/>
            <person name="Uchiyama I."/>
            <person name="Ito T."/>
            <person name="Fujiyama A."/>
            <person name="Inagaki F."/>
            <person name="Takami H."/>
        </authorList>
    </citation>
    <scope>NUCLEOTIDE SEQUENCE</scope>
    <source>
        <strain evidence="1">Expedition CK06-06</strain>
    </source>
</reference>
<evidence type="ECO:0000313" key="1">
    <source>
        <dbReference type="EMBL" id="GAH33264.1"/>
    </source>
</evidence>
<gene>
    <name evidence="1" type="ORF">S03H2_25517</name>
</gene>
<sequence>TGEILSLMLGCYAWDIHRTFNGFYPSCNYSWYDNYRTEAELPVPAPDPPEGRNSDRAIRWLELVDEYYGEVDVEVGKLMLADDIISGYGPTERGGGYDGKVTSTDMVLDGSMSMWARWGNAAGKIFDLEAFVEGRSEEWIAGNQQIIDDLQRYV</sequence>
<feature type="non-terminal residue" evidence="1">
    <location>
        <position position="154"/>
    </location>
</feature>
<dbReference type="EMBL" id="BARU01014469">
    <property type="protein sequence ID" value="GAH33264.1"/>
    <property type="molecule type" value="Genomic_DNA"/>
</dbReference>
<dbReference type="AlphaFoldDB" id="X1FV94"/>
<proteinExistence type="predicted"/>
<organism evidence="1">
    <name type="scientific">marine sediment metagenome</name>
    <dbReference type="NCBI Taxonomy" id="412755"/>
    <lineage>
        <taxon>unclassified sequences</taxon>
        <taxon>metagenomes</taxon>
        <taxon>ecological metagenomes</taxon>
    </lineage>
</organism>
<comment type="caution">
    <text evidence="1">The sequence shown here is derived from an EMBL/GenBank/DDBJ whole genome shotgun (WGS) entry which is preliminary data.</text>
</comment>